<evidence type="ECO:0000259" key="9">
    <source>
        <dbReference type="Pfam" id="PF25917"/>
    </source>
</evidence>
<accession>A0A1G7YA28</accession>
<name>A0A1G7YA28_9RHOO</name>
<comment type="subcellular location">
    <subcellularLocation>
        <location evidence="1">Cell membrane</location>
    </subcellularLocation>
</comment>
<evidence type="ECO:0000259" key="8">
    <source>
        <dbReference type="Pfam" id="PF25876"/>
    </source>
</evidence>
<organism evidence="12 13">
    <name type="scientific">Propionivibrio dicarboxylicus</name>
    <dbReference type="NCBI Taxonomy" id="83767"/>
    <lineage>
        <taxon>Bacteria</taxon>
        <taxon>Pseudomonadati</taxon>
        <taxon>Pseudomonadota</taxon>
        <taxon>Betaproteobacteria</taxon>
        <taxon>Rhodocyclales</taxon>
        <taxon>Rhodocyclaceae</taxon>
        <taxon>Propionivibrio</taxon>
    </lineage>
</organism>
<dbReference type="RefSeq" id="WP_091934387.1">
    <property type="nucleotide sequence ID" value="NZ_FNCY01000002.1"/>
</dbReference>
<evidence type="ECO:0000256" key="5">
    <source>
        <dbReference type="ARBA" id="ARBA00022519"/>
    </source>
</evidence>
<dbReference type="NCBIfam" id="TIGR01730">
    <property type="entry name" value="RND_mfp"/>
    <property type="match status" value="1"/>
</dbReference>
<dbReference type="Gene3D" id="2.40.420.20">
    <property type="match status" value="1"/>
</dbReference>
<dbReference type="Gene3D" id="2.40.50.100">
    <property type="match status" value="1"/>
</dbReference>
<dbReference type="Pfam" id="PF25967">
    <property type="entry name" value="RND-MFP_C"/>
    <property type="match status" value="1"/>
</dbReference>
<feature type="domain" description="Multidrug resistance protein MdtA-like alpha-helical hairpin" evidence="8">
    <location>
        <begin position="128"/>
        <end position="197"/>
    </location>
</feature>
<dbReference type="Gene3D" id="2.40.30.170">
    <property type="match status" value="1"/>
</dbReference>
<feature type="region of interest" description="Disordered" evidence="7">
    <location>
        <begin position="392"/>
        <end position="452"/>
    </location>
</feature>
<dbReference type="AlphaFoldDB" id="A0A1G7YA28"/>
<dbReference type="InterPro" id="IPR058624">
    <property type="entry name" value="MdtA-like_HH"/>
</dbReference>
<feature type="region of interest" description="Disordered" evidence="7">
    <location>
        <begin position="36"/>
        <end position="57"/>
    </location>
</feature>
<feature type="compositionally biased region" description="Low complexity" evidence="7">
    <location>
        <begin position="437"/>
        <end position="452"/>
    </location>
</feature>
<evidence type="ECO:0000256" key="4">
    <source>
        <dbReference type="ARBA" id="ARBA00022475"/>
    </source>
</evidence>
<dbReference type="InterPro" id="IPR058626">
    <property type="entry name" value="MdtA-like_b-barrel"/>
</dbReference>
<keyword evidence="3" id="KW-0813">Transport</keyword>
<evidence type="ECO:0000256" key="6">
    <source>
        <dbReference type="ARBA" id="ARBA00023136"/>
    </source>
</evidence>
<keyword evidence="4" id="KW-1003">Cell membrane</keyword>
<evidence type="ECO:0000256" key="2">
    <source>
        <dbReference type="ARBA" id="ARBA00009477"/>
    </source>
</evidence>
<evidence type="ECO:0000256" key="3">
    <source>
        <dbReference type="ARBA" id="ARBA00022448"/>
    </source>
</evidence>
<keyword evidence="5" id="KW-0997">Cell inner membrane</keyword>
<protein>
    <submittedName>
        <fullName evidence="12">Membrane fusion protein, multidrug efflux system</fullName>
    </submittedName>
</protein>
<keyword evidence="6" id="KW-0472">Membrane</keyword>
<dbReference type="Pfam" id="PF25944">
    <property type="entry name" value="Beta-barrel_RND"/>
    <property type="match status" value="1"/>
</dbReference>
<dbReference type="Gene3D" id="1.10.287.470">
    <property type="entry name" value="Helix hairpin bin"/>
    <property type="match status" value="1"/>
</dbReference>
<dbReference type="OrthoDB" id="9783047at2"/>
<feature type="compositionally biased region" description="Basic and acidic residues" evidence="7">
    <location>
        <begin position="408"/>
        <end position="423"/>
    </location>
</feature>
<evidence type="ECO:0000313" key="12">
    <source>
        <dbReference type="EMBL" id="SDG93193.1"/>
    </source>
</evidence>
<dbReference type="InterPro" id="IPR058627">
    <property type="entry name" value="MdtA-like_C"/>
</dbReference>
<proteinExistence type="inferred from homology"/>
<feature type="compositionally biased region" description="Gly residues" evidence="7">
    <location>
        <begin position="40"/>
        <end position="53"/>
    </location>
</feature>
<dbReference type="PANTHER" id="PTHR30469">
    <property type="entry name" value="MULTIDRUG RESISTANCE PROTEIN MDTA"/>
    <property type="match status" value="1"/>
</dbReference>
<dbReference type="InterPro" id="IPR006143">
    <property type="entry name" value="RND_pump_MFP"/>
</dbReference>
<evidence type="ECO:0000259" key="10">
    <source>
        <dbReference type="Pfam" id="PF25944"/>
    </source>
</evidence>
<feature type="domain" description="Multidrug resistance protein MdtA-like C-terminal permuted SH3" evidence="11">
    <location>
        <begin position="322"/>
        <end position="383"/>
    </location>
</feature>
<dbReference type="STRING" id="83767.SAMN05660652_00938"/>
<dbReference type="Pfam" id="PF25917">
    <property type="entry name" value="BSH_RND"/>
    <property type="match status" value="1"/>
</dbReference>
<evidence type="ECO:0000256" key="7">
    <source>
        <dbReference type="SAM" id="MobiDB-lite"/>
    </source>
</evidence>
<sequence>MKKKTVWALSGVLLVAGAAAYYGLYGLPWQAGAPGAAVSGSGGPGGPGGPGGRRGMDGRAVPVMAAEAVRGDIDVIVNALGTVTARNTTVVKPRVDGQLVRIAFHEGQIVKAGELLAEIDPRPFQAVLEQVNGQLVRDHALLANALIDLERYRALLEKDSIARQQFDAQEALVKQYRGTVLADQGNLNTARLQLDFTRITAPISGRLGLRQVDLGNMVKASDTTGIVVITQTQPILLVFSIPADSLGAVLQRINAGETLQVEAWDRENKTRLAVGKLASVDNQIDTTTGTVKLKAEFANDDQALFPNQFVNAALRVDTRRGATLVPVAAVQRGTPGTFVYVIDPAEKKVAVRPVTLGAGNANVVAIEKGLAPGEQVVVDGADKLRQDAKVEIMTPESRQVGGASGKPAGERGGARRGEGKRPPEGAPAEGSERRAPDSAATKAAPADAKGRE</sequence>
<dbReference type="Pfam" id="PF25876">
    <property type="entry name" value="HH_MFP_RND"/>
    <property type="match status" value="1"/>
</dbReference>
<feature type="domain" description="Multidrug resistance protein MdtA-like beta-barrel" evidence="10">
    <location>
        <begin position="234"/>
        <end position="318"/>
    </location>
</feature>
<evidence type="ECO:0000259" key="11">
    <source>
        <dbReference type="Pfam" id="PF25967"/>
    </source>
</evidence>
<comment type="similarity">
    <text evidence="2">Belongs to the membrane fusion protein (MFP) (TC 8.A.1) family.</text>
</comment>
<evidence type="ECO:0000256" key="1">
    <source>
        <dbReference type="ARBA" id="ARBA00004236"/>
    </source>
</evidence>
<gene>
    <name evidence="12" type="ORF">SAMN05660652_00938</name>
</gene>
<dbReference type="GO" id="GO:0015562">
    <property type="term" value="F:efflux transmembrane transporter activity"/>
    <property type="evidence" value="ECO:0007669"/>
    <property type="project" value="TreeGrafter"/>
</dbReference>
<dbReference type="InterPro" id="IPR058625">
    <property type="entry name" value="MdtA-like_BSH"/>
</dbReference>
<dbReference type="EMBL" id="FNCY01000002">
    <property type="protein sequence ID" value="SDG93193.1"/>
    <property type="molecule type" value="Genomic_DNA"/>
</dbReference>
<keyword evidence="13" id="KW-1185">Reference proteome</keyword>
<evidence type="ECO:0000313" key="13">
    <source>
        <dbReference type="Proteomes" id="UP000198607"/>
    </source>
</evidence>
<dbReference type="GO" id="GO:1990281">
    <property type="term" value="C:efflux pump complex"/>
    <property type="evidence" value="ECO:0007669"/>
    <property type="project" value="TreeGrafter"/>
</dbReference>
<dbReference type="NCBIfam" id="NF008589">
    <property type="entry name" value="PRK11556.1"/>
    <property type="match status" value="1"/>
</dbReference>
<dbReference type="Proteomes" id="UP000198607">
    <property type="component" value="Unassembled WGS sequence"/>
</dbReference>
<dbReference type="PANTHER" id="PTHR30469:SF12">
    <property type="entry name" value="MULTIDRUG RESISTANCE PROTEIN MDTA"/>
    <property type="match status" value="1"/>
</dbReference>
<dbReference type="SUPFAM" id="SSF111369">
    <property type="entry name" value="HlyD-like secretion proteins"/>
    <property type="match status" value="1"/>
</dbReference>
<feature type="domain" description="Multidrug resistance protein MdtA-like barrel-sandwich hybrid" evidence="9">
    <location>
        <begin position="88"/>
        <end position="230"/>
    </location>
</feature>
<reference evidence="12 13" key="1">
    <citation type="submission" date="2016-10" db="EMBL/GenBank/DDBJ databases">
        <authorList>
            <person name="de Groot N.N."/>
        </authorList>
    </citation>
    <scope>NUCLEOTIDE SEQUENCE [LARGE SCALE GENOMIC DNA]</scope>
    <source>
        <strain evidence="12 13">DSM 5885</strain>
    </source>
</reference>